<dbReference type="EMBL" id="JAFMYW010000005">
    <property type="protein sequence ID" value="MBO0950277.1"/>
    <property type="molecule type" value="Genomic_DNA"/>
</dbReference>
<dbReference type="InterPro" id="IPR038636">
    <property type="entry name" value="Wzi_sf"/>
</dbReference>
<sequence length="522" mass="57243">MQVPPFKVNSIPTCLIVSVHVYCLLLFVTNPIQAQDPARINQYHLESGSLLATDQTPFWLRANQYGIVPLKGPVIRFQGGIRSDYRLADSTGHRRKTDWGYAVDAVANIGVTNQFILPEAHVKARLGAFELYAGRKREIIGLVDTLLTSGAYAWSGNTLPIPKIQIGLYQYTAVPFTKGVLSVLGAYAHGWFENSDRLVKGSYLHQKYLYGRIGKPNWPFRLYGGFNHEVIWAGQAAPGVLSDLIAVNGKLPSGIQYYLPMVLGLRGQGDRNDPNVTSLEDNRIGNHLGSIDLAADVNLRNWNLYAYRQFLYDDGSLFYGTNLADGLNGLRLKNRRQPAGEPFFLQQLTVEYLYTKSQGGDDFDVIDPERRGRDNYFNHGQFPDGWTYFGRTIGSPFLTPTAEARSSLPINRGIVNNRVSVVNLGASALISGTVHITSRLSLSQNLGTYSVPYPDAPTQFSGLLTAALPISAFGGTMLSSSLGIDVGGLLPNSVGVYVGLRKTGLLGNSSSSKVVSTRFAQR</sequence>
<comment type="caution">
    <text evidence="1">The sequence shown here is derived from an EMBL/GenBank/DDBJ whole genome shotgun (WGS) entry which is preliminary data.</text>
</comment>
<dbReference type="Proteomes" id="UP000664628">
    <property type="component" value="Unassembled WGS sequence"/>
</dbReference>
<evidence type="ECO:0008006" key="3">
    <source>
        <dbReference type="Google" id="ProtNLM"/>
    </source>
</evidence>
<accession>A0ABS3JJV7</accession>
<dbReference type="RefSeq" id="WP_207330237.1">
    <property type="nucleotide sequence ID" value="NZ_JAFMYW010000005.1"/>
</dbReference>
<keyword evidence="2" id="KW-1185">Reference proteome</keyword>
<dbReference type="Gene3D" id="2.40.160.130">
    <property type="entry name" value="Capsule assembly protein Wzi"/>
    <property type="match status" value="1"/>
</dbReference>
<reference evidence="1 2" key="1">
    <citation type="submission" date="2021-03" db="EMBL/GenBank/DDBJ databases">
        <title>Fibrella sp. HMF5405 genome sequencing and assembly.</title>
        <authorList>
            <person name="Kang H."/>
            <person name="Kim H."/>
            <person name="Bae S."/>
            <person name="Joh K."/>
        </authorList>
    </citation>
    <scope>NUCLEOTIDE SEQUENCE [LARGE SCALE GENOMIC DNA]</scope>
    <source>
        <strain evidence="1 2">HMF5405</strain>
    </source>
</reference>
<protein>
    <recommendedName>
        <fullName evidence="3">Capsule assembly Wzi family protein</fullName>
    </recommendedName>
</protein>
<evidence type="ECO:0000313" key="2">
    <source>
        <dbReference type="Proteomes" id="UP000664628"/>
    </source>
</evidence>
<name>A0ABS3JJV7_9BACT</name>
<gene>
    <name evidence="1" type="ORF">J2I46_16910</name>
</gene>
<proteinExistence type="predicted"/>
<organism evidence="1 2">
    <name type="scientific">Fibrella forsythiae</name>
    <dbReference type="NCBI Taxonomy" id="2817061"/>
    <lineage>
        <taxon>Bacteria</taxon>
        <taxon>Pseudomonadati</taxon>
        <taxon>Bacteroidota</taxon>
        <taxon>Cytophagia</taxon>
        <taxon>Cytophagales</taxon>
        <taxon>Spirosomataceae</taxon>
        <taxon>Fibrella</taxon>
    </lineage>
</organism>
<evidence type="ECO:0000313" key="1">
    <source>
        <dbReference type="EMBL" id="MBO0950277.1"/>
    </source>
</evidence>